<dbReference type="SUPFAM" id="SSF49785">
    <property type="entry name" value="Galactose-binding domain-like"/>
    <property type="match status" value="1"/>
</dbReference>
<dbReference type="eggNOG" id="COG3250">
    <property type="taxonomic scope" value="Bacteria"/>
</dbReference>
<dbReference type="Gene3D" id="3.40.50.1110">
    <property type="entry name" value="SGNH hydrolase"/>
    <property type="match status" value="2"/>
</dbReference>
<dbReference type="HOGENOM" id="CLU_015150_2_0_5"/>
<feature type="domain" description="Sialate O-acetylesterase" evidence="3">
    <location>
        <begin position="128"/>
        <end position="234"/>
    </location>
</feature>
<dbReference type="STRING" id="582402.Hbal_2793"/>
<sequence>MRIQFLNTVGIKAALISAMVCGVVACDSTTSGSTASSVEEGKSAPILSNVFSDHMVLQQGYEIPFWGRAGSGQKINLTFNGETKQAEADLVGNWRISFDEPDVMGPYQVKVETEDGQVQVLEDVLIGDVYLCSGQSNMEFPVSRALNPNREIPAADGSNIRLFQMPMRSFNAPQKSVTGDVSWEMASAKTVENFSAVCWFSAKELEKKSDTPIGLVQAAWGGTRIEAWMNEASLAETGLVSDELEMLQNYRETPKAAISKFGERLNTWWDSTFPSASKPWENASQSIDQAWKKAPETMGNYQAWGIEEIEEYKGLIWFQTELNLPEDYDGSALDLSVGLTDERDYVWVNGEFVGSGYGWSVASVYEASAGLLKSGKNIITIAIENGWKAGGILDLSDSGVNWQQQNIGFENWQWQLIENGPSSMDRAPWETMNGLSGIHNGMVSPLDGLKFKAAFWYQGESNASNPEDYEQMLAGLIKGWRLMFTSDLPVVVIQLANYGNLPFEPVESGSSGVRDAQRRAALADENTGLVVTIDIGDRIDIHPANKQVVAQRVVESLGYLQTSDRKQLGDNAQPVRAYYSDDGIVAEFMNTQDGLRIYGGDNLSGVEYCTPLEGCRFVPASLEGQDSLRISIDDKTQGARIRYAWADSPIPTLFEGDYVPVTPFELVVEDE</sequence>
<dbReference type="GO" id="GO:0001681">
    <property type="term" value="F:sialate O-acetylesterase activity"/>
    <property type="evidence" value="ECO:0007669"/>
    <property type="project" value="InterPro"/>
</dbReference>
<dbReference type="PROSITE" id="PS51257">
    <property type="entry name" value="PROKAR_LIPOPROTEIN"/>
    <property type="match status" value="1"/>
</dbReference>
<evidence type="ECO:0000313" key="5">
    <source>
        <dbReference type="Proteomes" id="UP000002745"/>
    </source>
</evidence>
<keyword evidence="2" id="KW-0732">Signal</keyword>
<feature type="chain" id="PRO_5002974006" description="Sialate O-acetylesterase domain-containing protein" evidence="2">
    <location>
        <begin position="26"/>
        <end position="671"/>
    </location>
</feature>
<dbReference type="InterPro" id="IPR008979">
    <property type="entry name" value="Galactose-bd-like_sf"/>
</dbReference>
<dbReference type="Proteomes" id="UP000002745">
    <property type="component" value="Chromosome"/>
</dbReference>
<dbReference type="RefSeq" id="WP_015828616.1">
    <property type="nucleotide sequence ID" value="NC_012982.1"/>
</dbReference>
<name>C6XQG7_HIRBI</name>
<dbReference type="Pfam" id="PF03629">
    <property type="entry name" value="SASA"/>
    <property type="match status" value="2"/>
</dbReference>
<evidence type="ECO:0000256" key="1">
    <source>
        <dbReference type="ARBA" id="ARBA00022801"/>
    </source>
</evidence>
<evidence type="ECO:0000256" key="2">
    <source>
        <dbReference type="SAM" id="SignalP"/>
    </source>
</evidence>
<dbReference type="SUPFAM" id="SSF52266">
    <property type="entry name" value="SGNH hydrolase"/>
    <property type="match status" value="1"/>
</dbReference>
<dbReference type="GO" id="GO:0005975">
    <property type="term" value="P:carbohydrate metabolic process"/>
    <property type="evidence" value="ECO:0007669"/>
    <property type="project" value="TreeGrafter"/>
</dbReference>
<gene>
    <name evidence="4" type="ordered locus">Hbal_2793</name>
</gene>
<dbReference type="InterPro" id="IPR039329">
    <property type="entry name" value="SIAE"/>
</dbReference>
<accession>C6XQG7</accession>
<dbReference type="PANTHER" id="PTHR22901:SF0">
    <property type="entry name" value="SIALATE O-ACETYLESTERASE"/>
    <property type="match status" value="1"/>
</dbReference>
<feature type="signal peptide" evidence="2">
    <location>
        <begin position="1"/>
        <end position="25"/>
    </location>
</feature>
<keyword evidence="5" id="KW-1185">Reference proteome</keyword>
<protein>
    <recommendedName>
        <fullName evidence="3">Sialate O-acetylesterase domain-containing protein</fullName>
    </recommendedName>
</protein>
<dbReference type="InterPro" id="IPR036514">
    <property type="entry name" value="SGNH_hydro_sf"/>
</dbReference>
<dbReference type="AlphaFoldDB" id="C6XQG7"/>
<keyword evidence="1" id="KW-0378">Hydrolase</keyword>
<proteinExistence type="predicted"/>
<evidence type="ECO:0000259" key="3">
    <source>
        <dbReference type="Pfam" id="PF03629"/>
    </source>
</evidence>
<dbReference type="KEGG" id="hba:Hbal_2793"/>
<dbReference type="EMBL" id="CP001678">
    <property type="protein sequence ID" value="ACT60466.1"/>
    <property type="molecule type" value="Genomic_DNA"/>
</dbReference>
<organism evidence="4 5">
    <name type="scientific">Hirschia baltica (strain ATCC 49814 / DSM 5838 / IFAM 1418)</name>
    <dbReference type="NCBI Taxonomy" id="582402"/>
    <lineage>
        <taxon>Bacteria</taxon>
        <taxon>Pseudomonadati</taxon>
        <taxon>Pseudomonadota</taxon>
        <taxon>Alphaproteobacteria</taxon>
        <taxon>Hyphomonadales</taxon>
        <taxon>Hyphomonadaceae</taxon>
        <taxon>Hirschia</taxon>
    </lineage>
</organism>
<dbReference type="InterPro" id="IPR005181">
    <property type="entry name" value="SASA"/>
</dbReference>
<feature type="domain" description="Sialate O-acetylesterase" evidence="3">
    <location>
        <begin position="450"/>
        <end position="537"/>
    </location>
</feature>
<evidence type="ECO:0000313" key="4">
    <source>
        <dbReference type="EMBL" id="ACT60466.1"/>
    </source>
</evidence>
<dbReference type="OrthoDB" id="9795554at2"/>
<dbReference type="PANTHER" id="PTHR22901">
    <property type="entry name" value="SIALATE O-ACETYLESTERASE"/>
    <property type="match status" value="1"/>
</dbReference>
<reference evidence="5" key="1">
    <citation type="journal article" date="2011" name="J. Bacteriol.">
        <title>Genome sequences of eight morphologically diverse alphaproteobacteria.</title>
        <authorList>
            <consortium name="US DOE Joint Genome Institute"/>
            <person name="Brown P.J."/>
            <person name="Kysela D.T."/>
            <person name="Buechlein A."/>
            <person name="Hemmerich C."/>
            <person name="Brun Y.V."/>
        </authorList>
    </citation>
    <scope>NUCLEOTIDE SEQUENCE [LARGE SCALE GENOMIC DNA]</scope>
    <source>
        <strain evidence="5">ATCC 49814 / DSM 5838 / IFAM 1418</strain>
    </source>
</reference>